<keyword evidence="2" id="KW-1185">Reference proteome</keyword>
<evidence type="ECO:0000313" key="1">
    <source>
        <dbReference type="EMBL" id="MFD1530880.1"/>
    </source>
</evidence>
<dbReference type="Proteomes" id="UP001597145">
    <property type="component" value="Unassembled WGS sequence"/>
</dbReference>
<sequence>MRPDLDAETAADVLLGSLQSGPVLEMLARDEGGRLIAVLEAMTTGLLAGPRS</sequence>
<evidence type="ECO:0008006" key="3">
    <source>
        <dbReference type="Google" id="ProtNLM"/>
    </source>
</evidence>
<dbReference type="RefSeq" id="WP_343970808.1">
    <property type="nucleotide sequence ID" value="NZ_BAAAJG010000002.1"/>
</dbReference>
<accession>A0ABW4FJW0</accession>
<evidence type="ECO:0000313" key="2">
    <source>
        <dbReference type="Proteomes" id="UP001597145"/>
    </source>
</evidence>
<comment type="caution">
    <text evidence="1">The sequence shown here is derived from an EMBL/GenBank/DDBJ whole genome shotgun (WGS) entry which is preliminary data.</text>
</comment>
<protein>
    <recommendedName>
        <fullName evidence="3">TetR family transcriptional regulator</fullName>
    </recommendedName>
</protein>
<reference evidence="2" key="1">
    <citation type="journal article" date="2019" name="Int. J. Syst. Evol. Microbiol.">
        <title>The Global Catalogue of Microorganisms (GCM) 10K type strain sequencing project: providing services to taxonomists for standard genome sequencing and annotation.</title>
        <authorList>
            <consortium name="The Broad Institute Genomics Platform"/>
            <consortium name="The Broad Institute Genome Sequencing Center for Infectious Disease"/>
            <person name="Wu L."/>
            <person name="Ma J."/>
        </authorList>
    </citation>
    <scope>NUCLEOTIDE SEQUENCE [LARGE SCALE GENOMIC DNA]</scope>
    <source>
        <strain evidence="2">JCM 12165</strain>
    </source>
</reference>
<organism evidence="1 2">
    <name type="scientific">Pseudonocardia aurantiaca</name>
    <dbReference type="NCBI Taxonomy" id="75290"/>
    <lineage>
        <taxon>Bacteria</taxon>
        <taxon>Bacillati</taxon>
        <taxon>Actinomycetota</taxon>
        <taxon>Actinomycetes</taxon>
        <taxon>Pseudonocardiales</taxon>
        <taxon>Pseudonocardiaceae</taxon>
        <taxon>Pseudonocardia</taxon>
    </lineage>
</organism>
<proteinExistence type="predicted"/>
<gene>
    <name evidence="1" type="ORF">ACFSCY_15670</name>
</gene>
<dbReference type="EMBL" id="JBHUCP010000009">
    <property type="protein sequence ID" value="MFD1530880.1"/>
    <property type="molecule type" value="Genomic_DNA"/>
</dbReference>
<name>A0ABW4FJW0_9PSEU</name>